<sequence length="152" mass="16672">MMPNSLTYASVGYNIGLSLVLSAHVTVVGLEKPFIGGKCFAAWVSLHLWIKSSKVDKEKKIVRLRAGIRVQQLVDAIKEYDLTLQNFASIREQQIGGIFQVAAGARLPPIDEQVIGMKLVTPAKGTIELSKDKDQELFHLSRCGLAGTWSCC</sequence>
<dbReference type="InterPro" id="IPR006094">
    <property type="entry name" value="Oxid_FAD_bind_N"/>
</dbReference>
<dbReference type="Pfam" id="PF01565">
    <property type="entry name" value="FAD_binding_4"/>
    <property type="match status" value="1"/>
</dbReference>
<dbReference type="Gene3D" id="3.30.465.10">
    <property type="match status" value="1"/>
</dbReference>
<proteinExistence type="predicted"/>
<dbReference type="EMBL" id="JAAMPC010000001">
    <property type="protein sequence ID" value="KAG2329193.1"/>
    <property type="molecule type" value="Genomic_DNA"/>
</dbReference>
<evidence type="ECO:0000259" key="1">
    <source>
        <dbReference type="Pfam" id="PF01565"/>
    </source>
</evidence>
<dbReference type="AlphaFoldDB" id="A0A8X7WE57"/>
<protein>
    <recommendedName>
        <fullName evidence="1">FAD linked oxidase N-terminal domain-containing protein</fullName>
    </recommendedName>
</protein>
<name>A0A8X7WE57_BRACI</name>
<dbReference type="PANTHER" id="PTHR43762:SF1">
    <property type="entry name" value="D-ARABINONO-1,4-LACTONE OXIDASE"/>
    <property type="match status" value="1"/>
</dbReference>
<dbReference type="OrthoDB" id="1746440at2759"/>
<dbReference type="PANTHER" id="PTHR43762">
    <property type="entry name" value="L-GULONOLACTONE OXIDASE"/>
    <property type="match status" value="1"/>
</dbReference>
<dbReference type="InterPro" id="IPR010031">
    <property type="entry name" value="FAD_lactone_oxidase-like"/>
</dbReference>
<organism evidence="2 3">
    <name type="scientific">Brassica carinata</name>
    <name type="common">Ethiopian mustard</name>
    <name type="synonym">Abyssinian cabbage</name>
    <dbReference type="NCBI Taxonomy" id="52824"/>
    <lineage>
        <taxon>Eukaryota</taxon>
        <taxon>Viridiplantae</taxon>
        <taxon>Streptophyta</taxon>
        <taxon>Embryophyta</taxon>
        <taxon>Tracheophyta</taxon>
        <taxon>Spermatophyta</taxon>
        <taxon>Magnoliopsida</taxon>
        <taxon>eudicotyledons</taxon>
        <taxon>Gunneridae</taxon>
        <taxon>Pentapetalae</taxon>
        <taxon>rosids</taxon>
        <taxon>malvids</taxon>
        <taxon>Brassicales</taxon>
        <taxon>Brassicaceae</taxon>
        <taxon>Brassiceae</taxon>
        <taxon>Brassica</taxon>
    </lineage>
</organism>
<evidence type="ECO:0000313" key="2">
    <source>
        <dbReference type="EMBL" id="KAG2329193.1"/>
    </source>
</evidence>
<dbReference type="InterPro" id="IPR036318">
    <property type="entry name" value="FAD-bd_PCMH-like_sf"/>
</dbReference>
<dbReference type="GO" id="GO:0016899">
    <property type="term" value="F:oxidoreductase activity, acting on the CH-OH group of donors, oxygen as acceptor"/>
    <property type="evidence" value="ECO:0007669"/>
    <property type="project" value="InterPro"/>
</dbReference>
<reference evidence="2 3" key="1">
    <citation type="submission" date="2020-02" db="EMBL/GenBank/DDBJ databases">
        <authorList>
            <person name="Ma Q."/>
            <person name="Huang Y."/>
            <person name="Song X."/>
            <person name="Pei D."/>
        </authorList>
    </citation>
    <scope>NUCLEOTIDE SEQUENCE [LARGE SCALE GENOMIC DNA]</scope>
    <source>
        <strain evidence="2">Sxm20200214</strain>
        <tissue evidence="2">Leaf</tissue>
    </source>
</reference>
<dbReference type="Proteomes" id="UP000886595">
    <property type="component" value="Unassembled WGS sequence"/>
</dbReference>
<gene>
    <name evidence="2" type="ORF">Bca52824_000373</name>
</gene>
<keyword evidence="3" id="KW-1185">Reference proteome</keyword>
<accession>A0A8X7WE57</accession>
<dbReference type="SUPFAM" id="SSF56176">
    <property type="entry name" value="FAD-binding/transporter-associated domain-like"/>
    <property type="match status" value="1"/>
</dbReference>
<feature type="domain" description="FAD linked oxidase N-terminal" evidence="1">
    <location>
        <begin position="24"/>
        <end position="127"/>
    </location>
</feature>
<dbReference type="GO" id="GO:0050660">
    <property type="term" value="F:flavin adenine dinucleotide binding"/>
    <property type="evidence" value="ECO:0007669"/>
    <property type="project" value="InterPro"/>
</dbReference>
<comment type="caution">
    <text evidence="2">The sequence shown here is derived from an EMBL/GenBank/DDBJ whole genome shotgun (WGS) entry which is preliminary data.</text>
</comment>
<dbReference type="InterPro" id="IPR016169">
    <property type="entry name" value="FAD-bd_PCMH_sub2"/>
</dbReference>
<evidence type="ECO:0000313" key="3">
    <source>
        <dbReference type="Proteomes" id="UP000886595"/>
    </source>
</evidence>